<keyword evidence="1 3" id="KW-0853">WD repeat</keyword>
<dbReference type="Pfam" id="PF00400">
    <property type="entry name" value="WD40"/>
    <property type="match status" value="3"/>
</dbReference>
<dbReference type="InterPro" id="IPR034122">
    <property type="entry name" value="Retropepsin-like_bacterial"/>
</dbReference>
<keyword evidence="6" id="KW-1185">Reference proteome</keyword>
<dbReference type="PANTHER" id="PTHR44129">
    <property type="entry name" value="WD REPEAT-CONTAINING PROTEIN POP1"/>
    <property type="match status" value="1"/>
</dbReference>
<dbReference type="Gene3D" id="2.40.70.10">
    <property type="entry name" value="Acid Proteases"/>
    <property type="match status" value="1"/>
</dbReference>
<evidence type="ECO:0000256" key="3">
    <source>
        <dbReference type="PROSITE-ProRule" id="PRU00221"/>
    </source>
</evidence>
<dbReference type="Gene3D" id="2.130.10.10">
    <property type="entry name" value="YVTN repeat-like/Quinoprotein amine dehydrogenase"/>
    <property type="match status" value="3"/>
</dbReference>
<keyword evidence="2" id="KW-0677">Repeat</keyword>
<dbReference type="InterPro" id="IPR050349">
    <property type="entry name" value="WD_LIS1/nudF_dynein_reg"/>
</dbReference>
<proteinExistence type="predicted"/>
<sequence>MSRGTPRAWWAAGVLLLAACRHAAPVLAPDVSARLESTPGGYLAGDAVGLEDAAVLERRDFVWTLDFSPDGAHVAFTHLAGQDYRLGLWSLGPSPARVVDASLNPSEFDVEALAFSADGALLASAGWDGVVRLFDAATGAPRASLRTEEPLTAVAFHPAGGYLAVGSARGLVTVLRAADLGFSFEARPHADRVSALAFAPDGTLYSGGWDKRIHVLDTREEAPRRDGARVRFERRSGHAVVVGTVNGGPPVRFALDARTPALVLGAAAARDAGIDTAFVQETVSLPTALGSTLARLVRAQRLRFKGLVLEGVDVAVCDACLPADVAGVLGAPFAERVDVAFDEATAEAVLTLEAPAPPAAVEERVLVFAPRATFSFEAHVNDVTVDAAGRRLGVAFSAAKAERTRAVYEREKKGLAEPPSAWNAAAVVDAGSGQVLRKWTGHEGVVASAGISPDGRALVSGSWDKRLLLWREGQEAPVAERRLGWSVRRARFGPDGRLVGVAAWTPQKVTGDQQSDPSAALFSVRYAAPSVQRR</sequence>
<comment type="caution">
    <text evidence="5">The sequence shown here is derived from an EMBL/GenBank/DDBJ whole genome shotgun (WGS) entry which is preliminary data.</text>
</comment>
<dbReference type="EMBL" id="MPIN01000011">
    <property type="protein sequence ID" value="OJH36139.1"/>
    <property type="molecule type" value="Genomic_DNA"/>
</dbReference>
<dbReference type="OrthoDB" id="9765809at2"/>
<dbReference type="InterPro" id="IPR015943">
    <property type="entry name" value="WD40/YVTN_repeat-like_dom_sf"/>
</dbReference>
<dbReference type="SMART" id="SM00320">
    <property type="entry name" value="WD40"/>
    <property type="match status" value="5"/>
</dbReference>
<feature type="signal peptide" evidence="4">
    <location>
        <begin position="1"/>
        <end position="23"/>
    </location>
</feature>
<evidence type="ECO:0000256" key="1">
    <source>
        <dbReference type="ARBA" id="ARBA00022574"/>
    </source>
</evidence>
<dbReference type="SUPFAM" id="SSF50998">
    <property type="entry name" value="Quinoprotein alcohol dehydrogenase-like"/>
    <property type="match status" value="1"/>
</dbReference>
<dbReference type="PROSITE" id="PS51257">
    <property type="entry name" value="PROKAR_LIPOPROTEIN"/>
    <property type="match status" value="1"/>
</dbReference>
<organism evidence="5 6">
    <name type="scientific">Cystobacter ferrugineus</name>
    <dbReference type="NCBI Taxonomy" id="83449"/>
    <lineage>
        <taxon>Bacteria</taxon>
        <taxon>Pseudomonadati</taxon>
        <taxon>Myxococcota</taxon>
        <taxon>Myxococcia</taxon>
        <taxon>Myxococcales</taxon>
        <taxon>Cystobacterineae</taxon>
        <taxon>Archangiaceae</taxon>
        <taxon>Cystobacter</taxon>
    </lineage>
</organism>
<evidence type="ECO:0000256" key="2">
    <source>
        <dbReference type="ARBA" id="ARBA00022737"/>
    </source>
</evidence>
<evidence type="ECO:0000313" key="6">
    <source>
        <dbReference type="Proteomes" id="UP000182229"/>
    </source>
</evidence>
<evidence type="ECO:0000313" key="5">
    <source>
        <dbReference type="EMBL" id="OJH36139.1"/>
    </source>
</evidence>
<dbReference type="InterPro" id="IPR011047">
    <property type="entry name" value="Quinoprotein_ADH-like_sf"/>
</dbReference>
<dbReference type="InterPro" id="IPR021109">
    <property type="entry name" value="Peptidase_aspartic_dom_sf"/>
</dbReference>
<feature type="repeat" description="WD" evidence="3">
    <location>
        <begin position="439"/>
        <end position="470"/>
    </location>
</feature>
<dbReference type="PROSITE" id="PS50082">
    <property type="entry name" value="WD_REPEATS_2"/>
    <property type="match status" value="2"/>
</dbReference>
<reference evidence="5 6" key="2">
    <citation type="submission" date="2016-12" db="EMBL/GenBank/DDBJ databases">
        <title>Draft Genome Sequence of Cystobacter ferrugineus Strain Cbfe23.</title>
        <authorList>
            <person name="Akbar S."/>
            <person name="Dowd S.E."/>
            <person name="Stevens D.C."/>
        </authorList>
    </citation>
    <scope>NUCLEOTIDE SEQUENCE [LARGE SCALE GENOMIC DNA]</scope>
    <source>
        <strain evidence="5 6">Cbfe23</strain>
    </source>
</reference>
<keyword evidence="4" id="KW-0732">Signal</keyword>
<feature type="chain" id="PRO_5012679557" description="WD domain G-beta repeat protein" evidence="4">
    <location>
        <begin position="24"/>
        <end position="534"/>
    </location>
</feature>
<name>A0A1L9B1K2_9BACT</name>
<evidence type="ECO:0000256" key="4">
    <source>
        <dbReference type="SAM" id="SignalP"/>
    </source>
</evidence>
<accession>A0A1L9B1K2</accession>
<dbReference type="AlphaFoldDB" id="A0A1L9B1K2"/>
<reference evidence="6" key="1">
    <citation type="submission" date="2016-11" db="EMBL/GenBank/DDBJ databases">
        <authorList>
            <person name="Shukria A."/>
            <person name="Stevens D.C."/>
        </authorList>
    </citation>
    <scope>NUCLEOTIDE SEQUENCE [LARGE SCALE GENOMIC DNA]</scope>
    <source>
        <strain evidence="6">Cbfe23</strain>
    </source>
</reference>
<dbReference type="Proteomes" id="UP000182229">
    <property type="component" value="Unassembled WGS sequence"/>
</dbReference>
<dbReference type="STRING" id="83449.BON30_33775"/>
<feature type="repeat" description="WD" evidence="3">
    <location>
        <begin position="103"/>
        <end position="144"/>
    </location>
</feature>
<dbReference type="RefSeq" id="WP_071902630.1">
    <property type="nucleotide sequence ID" value="NZ_MPIN01000011.1"/>
</dbReference>
<evidence type="ECO:0008006" key="7">
    <source>
        <dbReference type="Google" id="ProtNLM"/>
    </source>
</evidence>
<dbReference type="PROSITE" id="PS50294">
    <property type="entry name" value="WD_REPEATS_REGION"/>
    <property type="match status" value="1"/>
</dbReference>
<protein>
    <recommendedName>
        <fullName evidence="7">WD domain G-beta repeat protein</fullName>
    </recommendedName>
</protein>
<gene>
    <name evidence="5" type="ORF">BON30_33775</name>
</gene>
<dbReference type="Pfam" id="PF13650">
    <property type="entry name" value="Asp_protease_2"/>
    <property type="match status" value="1"/>
</dbReference>
<dbReference type="InterPro" id="IPR001680">
    <property type="entry name" value="WD40_rpt"/>
</dbReference>
<dbReference type="CDD" id="cd05483">
    <property type="entry name" value="retropepsin_like_bacteria"/>
    <property type="match status" value="1"/>
</dbReference>